<dbReference type="Proteomes" id="UP000317835">
    <property type="component" value="Chromosome"/>
</dbReference>
<dbReference type="InterPro" id="IPR020635">
    <property type="entry name" value="Tyr_kinase_cat_dom"/>
</dbReference>
<keyword evidence="3 7" id="KW-0418">Kinase</keyword>
<evidence type="ECO:0000313" key="7">
    <source>
        <dbReference type="EMBL" id="QDV33050.1"/>
    </source>
</evidence>
<dbReference type="EC" id="2.7.11.1" evidence="7"/>
<sequence length="367" mass="39478">MVQTPTPTRHLREWLRGCLRLSRPPSRTASTEDLDEQIRRASYALQWLERRRPGWLDRRNSASESAGPAESWTLPRSLGQFLILRELGRGGFGVVLLVREGDGPPMALKLPRPELLVEDELLNQFLLEARVVSMLDHPNLVRVLEAGAIGPLYYICYAYYPGPTLADRVGRAGPRVAPAEAAAIVAAVGAGLQHAHDRGVLHRDVAPHNIILVPADAAEAGGGLGVAVGTGIVPKLADFGLSRIMGEHQADDPLPLAGRLPYLAPEELDTRFGAVGPAADVYALGAVLYELLVGSPPFPASPRGQSLRRILAEPPPAPRRLRPDIPEPVESACLRCLAKRPEDRFPSVGSFVAALGQLGGATTERDG</sequence>
<dbReference type="KEGG" id="tpla:ElP_08920"/>
<dbReference type="CDD" id="cd14014">
    <property type="entry name" value="STKc_PknB_like"/>
    <property type="match status" value="1"/>
</dbReference>
<dbReference type="RefSeq" id="WP_145267471.1">
    <property type="nucleotide sequence ID" value="NZ_CP036426.1"/>
</dbReference>
<dbReference type="AlphaFoldDB" id="A0A518GWS4"/>
<protein>
    <submittedName>
        <fullName evidence="7">Serine/threonine-protein kinase PrkC</fullName>
        <ecNumber evidence="7">2.7.11.1</ecNumber>
    </submittedName>
</protein>
<dbReference type="Gene3D" id="3.30.200.20">
    <property type="entry name" value="Phosphorylase Kinase, domain 1"/>
    <property type="match status" value="1"/>
</dbReference>
<dbReference type="PROSITE" id="PS00109">
    <property type="entry name" value="PROTEIN_KINASE_TYR"/>
    <property type="match status" value="1"/>
</dbReference>
<organism evidence="7 8">
    <name type="scientific">Tautonia plasticadhaerens</name>
    <dbReference type="NCBI Taxonomy" id="2527974"/>
    <lineage>
        <taxon>Bacteria</taxon>
        <taxon>Pseudomonadati</taxon>
        <taxon>Planctomycetota</taxon>
        <taxon>Planctomycetia</taxon>
        <taxon>Isosphaerales</taxon>
        <taxon>Isosphaeraceae</taxon>
        <taxon>Tautonia</taxon>
    </lineage>
</organism>
<dbReference type="InterPro" id="IPR000719">
    <property type="entry name" value="Prot_kinase_dom"/>
</dbReference>
<proteinExistence type="predicted"/>
<evidence type="ECO:0000256" key="1">
    <source>
        <dbReference type="ARBA" id="ARBA00022679"/>
    </source>
</evidence>
<name>A0A518GWS4_9BACT</name>
<dbReference type="InterPro" id="IPR017441">
    <property type="entry name" value="Protein_kinase_ATP_BS"/>
</dbReference>
<dbReference type="SMART" id="SM00219">
    <property type="entry name" value="TyrKc"/>
    <property type="match status" value="1"/>
</dbReference>
<dbReference type="PROSITE" id="PS50011">
    <property type="entry name" value="PROTEIN_KINASE_DOM"/>
    <property type="match status" value="1"/>
</dbReference>
<dbReference type="PANTHER" id="PTHR43289">
    <property type="entry name" value="MITOGEN-ACTIVATED PROTEIN KINASE KINASE KINASE 20-RELATED"/>
    <property type="match status" value="1"/>
</dbReference>
<dbReference type="InterPro" id="IPR008266">
    <property type="entry name" value="Tyr_kinase_AS"/>
</dbReference>
<keyword evidence="2 5" id="KW-0547">Nucleotide-binding</keyword>
<dbReference type="Gene3D" id="1.10.510.10">
    <property type="entry name" value="Transferase(Phosphotransferase) domain 1"/>
    <property type="match status" value="1"/>
</dbReference>
<dbReference type="GO" id="GO:0004713">
    <property type="term" value="F:protein tyrosine kinase activity"/>
    <property type="evidence" value="ECO:0007669"/>
    <property type="project" value="InterPro"/>
</dbReference>
<evidence type="ECO:0000256" key="2">
    <source>
        <dbReference type="ARBA" id="ARBA00022741"/>
    </source>
</evidence>
<accession>A0A518GWS4</accession>
<gene>
    <name evidence="7" type="primary">prkC_7</name>
    <name evidence="7" type="ORF">ElP_08920</name>
</gene>
<keyword evidence="4 5" id="KW-0067">ATP-binding</keyword>
<evidence type="ECO:0000256" key="5">
    <source>
        <dbReference type="PROSITE-ProRule" id="PRU10141"/>
    </source>
</evidence>
<dbReference type="Pfam" id="PF00069">
    <property type="entry name" value="Pkinase"/>
    <property type="match status" value="1"/>
</dbReference>
<evidence type="ECO:0000313" key="8">
    <source>
        <dbReference type="Proteomes" id="UP000317835"/>
    </source>
</evidence>
<dbReference type="PROSITE" id="PS00107">
    <property type="entry name" value="PROTEIN_KINASE_ATP"/>
    <property type="match status" value="1"/>
</dbReference>
<dbReference type="InterPro" id="IPR011009">
    <property type="entry name" value="Kinase-like_dom_sf"/>
</dbReference>
<dbReference type="OrthoDB" id="6111975at2"/>
<dbReference type="SUPFAM" id="SSF56112">
    <property type="entry name" value="Protein kinase-like (PK-like)"/>
    <property type="match status" value="1"/>
</dbReference>
<evidence type="ECO:0000259" key="6">
    <source>
        <dbReference type="PROSITE" id="PS50011"/>
    </source>
</evidence>
<feature type="domain" description="Protein kinase" evidence="6">
    <location>
        <begin position="81"/>
        <end position="358"/>
    </location>
</feature>
<reference evidence="7 8" key="1">
    <citation type="submission" date="2019-02" db="EMBL/GenBank/DDBJ databases">
        <title>Deep-cultivation of Planctomycetes and their phenomic and genomic characterization uncovers novel biology.</title>
        <authorList>
            <person name="Wiegand S."/>
            <person name="Jogler M."/>
            <person name="Boedeker C."/>
            <person name="Pinto D."/>
            <person name="Vollmers J."/>
            <person name="Rivas-Marin E."/>
            <person name="Kohn T."/>
            <person name="Peeters S.H."/>
            <person name="Heuer A."/>
            <person name="Rast P."/>
            <person name="Oberbeckmann S."/>
            <person name="Bunk B."/>
            <person name="Jeske O."/>
            <person name="Meyerdierks A."/>
            <person name="Storesund J.E."/>
            <person name="Kallscheuer N."/>
            <person name="Luecker S."/>
            <person name="Lage O.M."/>
            <person name="Pohl T."/>
            <person name="Merkel B.J."/>
            <person name="Hornburger P."/>
            <person name="Mueller R.-W."/>
            <person name="Bruemmer F."/>
            <person name="Labrenz M."/>
            <person name="Spormann A.M."/>
            <person name="Op den Camp H."/>
            <person name="Overmann J."/>
            <person name="Amann R."/>
            <person name="Jetten M.S.M."/>
            <person name="Mascher T."/>
            <person name="Medema M.H."/>
            <person name="Devos D.P."/>
            <person name="Kaster A.-K."/>
            <person name="Ovreas L."/>
            <person name="Rohde M."/>
            <person name="Galperin M.Y."/>
            <person name="Jogler C."/>
        </authorList>
    </citation>
    <scope>NUCLEOTIDE SEQUENCE [LARGE SCALE GENOMIC DNA]</scope>
    <source>
        <strain evidence="7 8">ElP</strain>
    </source>
</reference>
<dbReference type="EMBL" id="CP036426">
    <property type="protein sequence ID" value="QDV33050.1"/>
    <property type="molecule type" value="Genomic_DNA"/>
</dbReference>
<evidence type="ECO:0000256" key="3">
    <source>
        <dbReference type="ARBA" id="ARBA00022777"/>
    </source>
</evidence>
<dbReference type="PANTHER" id="PTHR43289:SF6">
    <property type="entry name" value="SERINE_THREONINE-PROTEIN KINASE NEKL-3"/>
    <property type="match status" value="1"/>
</dbReference>
<evidence type="ECO:0000256" key="4">
    <source>
        <dbReference type="ARBA" id="ARBA00022840"/>
    </source>
</evidence>
<keyword evidence="8" id="KW-1185">Reference proteome</keyword>
<keyword evidence="1 7" id="KW-0808">Transferase</keyword>
<feature type="binding site" evidence="5">
    <location>
        <position position="109"/>
    </location>
    <ligand>
        <name>ATP</name>
        <dbReference type="ChEBI" id="CHEBI:30616"/>
    </ligand>
</feature>
<dbReference type="GO" id="GO:0004674">
    <property type="term" value="F:protein serine/threonine kinase activity"/>
    <property type="evidence" value="ECO:0007669"/>
    <property type="project" value="UniProtKB-EC"/>
</dbReference>
<dbReference type="GO" id="GO:0005524">
    <property type="term" value="F:ATP binding"/>
    <property type="evidence" value="ECO:0007669"/>
    <property type="project" value="UniProtKB-UniRule"/>
</dbReference>